<feature type="transmembrane region" description="Helical" evidence="8">
    <location>
        <begin position="44"/>
        <end position="64"/>
    </location>
</feature>
<keyword evidence="6 8" id="KW-0472">Membrane</keyword>
<comment type="caution">
    <text evidence="10">The sequence shown here is derived from an EMBL/GenBank/DDBJ whole genome shotgun (WGS) entry which is preliminary data.</text>
</comment>
<keyword evidence="4 8" id="KW-1133">Transmembrane helix</keyword>
<keyword evidence="11" id="KW-1185">Reference proteome</keyword>
<dbReference type="Pfam" id="PF07885">
    <property type="entry name" value="Ion_trans_2"/>
    <property type="match status" value="1"/>
</dbReference>
<feature type="non-terminal residue" evidence="10">
    <location>
        <position position="1"/>
    </location>
</feature>
<evidence type="ECO:0000256" key="3">
    <source>
        <dbReference type="ARBA" id="ARBA00022692"/>
    </source>
</evidence>
<evidence type="ECO:0000259" key="9">
    <source>
        <dbReference type="Pfam" id="PF07885"/>
    </source>
</evidence>
<feature type="non-terminal residue" evidence="10">
    <location>
        <position position="221"/>
    </location>
</feature>
<dbReference type="Gene3D" id="1.10.287.70">
    <property type="match status" value="1"/>
</dbReference>
<reference evidence="10 11" key="1">
    <citation type="journal article" date="2024" name="BMC Genomics">
        <title>Genome assembly of redclaw crayfish (Cherax quadricarinatus) provides insights into its immune adaptation and hypoxia tolerance.</title>
        <authorList>
            <person name="Liu Z."/>
            <person name="Zheng J."/>
            <person name="Li H."/>
            <person name="Fang K."/>
            <person name="Wang S."/>
            <person name="He J."/>
            <person name="Zhou D."/>
            <person name="Weng S."/>
            <person name="Chi M."/>
            <person name="Gu Z."/>
            <person name="He J."/>
            <person name="Li F."/>
            <person name="Wang M."/>
        </authorList>
    </citation>
    <scope>NUCLEOTIDE SEQUENCE [LARGE SCALE GENOMIC DNA]</scope>
    <source>
        <strain evidence="10">ZL_2023a</strain>
    </source>
</reference>
<gene>
    <name evidence="10" type="ORF">OTU49_009395</name>
</gene>
<dbReference type="GO" id="GO:0015271">
    <property type="term" value="F:outward rectifier potassium channel activity"/>
    <property type="evidence" value="ECO:0007669"/>
    <property type="project" value="TreeGrafter"/>
</dbReference>
<evidence type="ECO:0000256" key="5">
    <source>
        <dbReference type="ARBA" id="ARBA00023065"/>
    </source>
</evidence>
<dbReference type="InterPro" id="IPR013099">
    <property type="entry name" value="K_chnl_dom"/>
</dbReference>
<dbReference type="PANTHER" id="PTHR11003:SF325">
    <property type="entry name" value="POTASSIUM CHANNEL DOMAIN-CONTAINING PROTEIN"/>
    <property type="match status" value="1"/>
</dbReference>
<keyword evidence="2" id="KW-0813">Transport</keyword>
<feature type="domain" description="Potassium channel" evidence="9">
    <location>
        <begin position="155"/>
        <end position="213"/>
    </location>
</feature>
<dbReference type="Proteomes" id="UP001445076">
    <property type="component" value="Unassembled WGS sequence"/>
</dbReference>
<dbReference type="GO" id="GO:0022841">
    <property type="term" value="F:potassium ion leak channel activity"/>
    <property type="evidence" value="ECO:0007669"/>
    <property type="project" value="TreeGrafter"/>
</dbReference>
<dbReference type="GO" id="GO:0005886">
    <property type="term" value="C:plasma membrane"/>
    <property type="evidence" value="ECO:0007669"/>
    <property type="project" value="TreeGrafter"/>
</dbReference>
<accession>A0AAW0WBL4</accession>
<comment type="subcellular location">
    <subcellularLocation>
        <location evidence="1">Membrane</location>
        <topology evidence="1">Multi-pass membrane protein</topology>
    </subcellularLocation>
</comment>
<name>A0AAW0WBL4_CHEQU</name>
<dbReference type="PANTHER" id="PTHR11003">
    <property type="entry name" value="POTASSIUM CHANNEL, SUBFAMILY K"/>
    <property type="match status" value="1"/>
</dbReference>
<dbReference type="GO" id="GO:0030322">
    <property type="term" value="P:stabilization of membrane potential"/>
    <property type="evidence" value="ECO:0007669"/>
    <property type="project" value="TreeGrafter"/>
</dbReference>
<evidence type="ECO:0000313" key="10">
    <source>
        <dbReference type="EMBL" id="KAK8728105.1"/>
    </source>
</evidence>
<dbReference type="EMBL" id="JARKIK010000073">
    <property type="protein sequence ID" value="KAK8728105.1"/>
    <property type="molecule type" value="Genomic_DNA"/>
</dbReference>
<proteinExistence type="predicted"/>
<sequence>VTAAMDGHRSGDLTALQYNQRSSRSLGRCSVCCSRLVSMLCSNLGVCALVLLYTVAGAFVFTTIEGGDMSLQLDTGPAPPRDSAVMESIRQHARGLRHETVEHLWTITESLNILYRDNWTRVAEQELLKFSEKLLNRLHEEQPPPNPAPTTAHASYQWTFAGSFLYSLTVITTIGYGSVAPKTVLGRVVTIIYALLGIPLMLLYLSSVGDLLSRALKWLWW</sequence>
<evidence type="ECO:0000256" key="7">
    <source>
        <dbReference type="ARBA" id="ARBA00023303"/>
    </source>
</evidence>
<evidence type="ECO:0000313" key="11">
    <source>
        <dbReference type="Proteomes" id="UP001445076"/>
    </source>
</evidence>
<feature type="transmembrane region" description="Helical" evidence="8">
    <location>
        <begin position="184"/>
        <end position="205"/>
    </location>
</feature>
<evidence type="ECO:0000256" key="4">
    <source>
        <dbReference type="ARBA" id="ARBA00022989"/>
    </source>
</evidence>
<organism evidence="10 11">
    <name type="scientific">Cherax quadricarinatus</name>
    <name type="common">Australian red claw crayfish</name>
    <dbReference type="NCBI Taxonomy" id="27406"/>
    <lineage>
        <taxon>Eukaryota</taxon>
        <taxon>Metazoa</taxon>
        <taxon>Ecdysozoa</taxon>
        <taxon>Arthropoda</taxon>
        <taxon>Crustacea</taxon>
        <taxon>Multicrustacea</taxon>
        <taxon>Malacostraca</taxon>
        <taxon>Eumalacostraca</taxon>
        <taxon>Eucarida</taxon>
        <taxon>Decapoda</taxon>
        <taxon>Pleocyemata</taxon>
        <taxon>Astacidea</taxon>
        <taxon>Parastacoidea</taxon>
        <taxon>Parastacidae</taxon>
        <taxon>Cherax</taxon>
    </lineage>
</organism>
<evidence type="ECO:0000256" key="2">
    <source>
        <dbReference type="ARBA" id="ARBA00022448"/>
    </source>
</evidence>
<feature type="transmembrane region" description="Helical" evidence="8">
    <location>
        <begin position="156"/>
        <end position="177"/>
    </location>
</feature>
<protein>
    <recommendedName>
        <fullName evidence="9">Potassium channel domain-containing protein</fullName>
    </recommendedName>
</protein>
<keyword evidence="5" id="KW-0406">Ion transport</keyword>
<evidence type="ECO:0000256" key="6">
    <source>
        <dbReference type="ARBA" id="ARBA00023136"/>
    </source>
</evidence>
<dbReference type="SUPFAM" id="SSF81324">
    <property type="entry name" value="Voltage-gated potassium channels"/>
    <property type="match status" value="1"/>
</dbReference>
<keyword evidence="7" id="KW-0407">Ion channel</keyword>
<dbReference type="InterPro" id="IPR003280">
    <property type="entry name" value="2pore_dom_K_chnl"/>
</dbReference>
<keyword evidence="3 8" id="KW-0812">Transmembrane</keyword>
<dbReference type="AlphaFoldDB" id="A0AAW0WBL4"/>
<evidence type="ECO:0000256" key="8">
    <source>
        <dbReference type="SAM" id="Phobius"/>
    </source>
</evidence>
<evidence type="ECO:0000256" key="1">
    <source>
        <dbReference type="ARBA" id="ARBA00004141"/>
    </source>
</evidence>